<keyword evidence="1" id="KW-0472">Membrane</keyword>
<comment type="caution">
    <text evidence="2">The sequence shown here is derived from an EMBL/GenBank/DDBJ whole genome shotgun (WGS) entry which is preliminary data.</text>
</comment>
<feature type="transmembrane region" description="Helical" evidence="1">
    <location>
        <begin position="137"/>
        <end position="156"/>
    </location>
</feature>
<keyword evidence="1" id="KW-0812">Transmembrane</keyword>
<dbReference type="AlphaFoldDB" id="A0A6N6M9C7"/>
<dbReference type="EMBL" id="WAAT01000051">
    <property type="protein sequence ID" value="KAB1066808.1"/>
    <property type="molecule type" value="Genomic_DNA"/>
</dbReference>
<feature type="transmembrane region" description="Helical" evidence="1">
    <location>
        <begin position="12"/>
        <end position="34"/>
    </location>
</feature>
<organism evidence="2 3">
    <name type="scientific">Pseudotamlana haliotis</name>
    <dbReference type="NCBI Taxonomy" id="2614804"/>
    <lineage>
        <taxon>Bacteria</taxon>
        <taxon>Pseudomonadati</taxon>
        <taxon>Bacteroidota</taxon>
        <taxon>Flavobacteriia</taxon>
        <taxon>Flavobacteriales</taxon>
        <taxon>Flavobacteriaceae</taxon>
        <taxon>Pseudotamlana</taxon>
    </lineage>
</organism>
<keyword evidence="1" id="KW-1133">Transmembrane helix</keyword>
<evidence type="ECO:0000313" key="3">
    <source>
        <dbReference type="Proteomes" id="UP000441333"/>
    </source>
</evidence>
<sequence>MNIQILPNWCKKLGLVVFFLGTIISIVIGLQHGLLQGAYQEGLHATKNHHNCNVPCESLSKLEKKQCTIKGSENLDTASLHLAEILSIIGMIVYIISKEKIEDDYINKLRLDAYVLTVLILLCVSLLIYIISGNIDVKLEAVLNIFLILYLFIFFFKKRIY</sequence>
<dbReference type="Proteomes" id="UP000441333">
    <property type="component" value="Unassembled WGS sequence"/>
</dbReference>
<evidence type="ECO:0000313" key="2">
    <source>
        <dbReference type="EMBL" id="KAB1066808.1"/>
    </source>
</evidence>
<protein>
    <submittedName>
        <fullName evidence="2">Uncharacterized protein</fullName>
    </submittedName>
</protein>
<feature type="transmembrane region" description="Helical" evidence="1">
    <location>
        <begin position="109"/>
        <end position="131"/>
    </location>
</feature>
<gene>
    <name evidence="2" type="ORF">F6U93_13210</name>
</gene>
<name>A0A6N6M9C7_9FLAO</name>
<dbReference type="RefSeq" id="WP_150940611.1">
    <property type="nucleotide sequence ID" value="NZ_WAAT01000051.1"/>
</dbReference>
<feature type="transmembrane region" description="Helical" evidence="1">
    <location>
        <begin position="78"/>
        <end position="97"/>
    </location>
</feature>
<proteinExistence type="predicted"/>
<reference evidence="2 3" key="1">
    <citation type="submission" date="2019-09" db="EMBL/GenBank/DDBJ databases">
        <authorList>
            <person name="Cao W.R."/>
        </authorList>
    </citation>
    <scope>NUCLEOTIDE SEQUENCE [LARGE SCALE GENOMIC DNA]</scope>
    <source>
        <strain evidence="2 3">B1N29</strain>
    </source>
</reference>
<accession>A0A6N6M9C7</accession>
<evidence type="ECO:0000256" key="1">
    <source>
        <dbReference type="SAM" id="Phobius"/>
    </source>
</evidence>
<keyword evidence="3" id="KW-1185">Reference proteome</keyword>